<gene>
    <name evidence="1" type="ORF">LCGC14_2650070</name>
</gene>
<reference evidence="1" key="1">
    <citation type="journal article" date="2015" name="Nature">
        <title>Complex archaea that bridge the gap between prokaryotes and eukaryotes.</title>
        <authorList>
            <person name="Spang A."/>
            <person name="Saw J.H."/>
            <person name="Jorgensen S.L."/>
            <person name="Zaremba-Niedzwiedzka K."/>
            <person name="Martijn J."/>
            <person name="Lind A.E."/>
            <person name="van Eijk R."/>
            <person name="Schleper C."/>
            <person name="Guy L."/>
            <person name="Ettema T.J."/>
        </authorList>
    </citation>
    <scope>NUCLEOTIDE SEQUENCE</scope>
</reference>
<protein>
    <submittedName>
        <fullName evidence="1">Uncharacterized protein</fullName>
    </submittedName>
</protein>
<sequence>METPILLGANPKTSNPIEWIPIRFDRWTVRVEGLVDSEITLHFNQPFAKIIDLSKMNGEAFHGPIQVRVEFRNRGTERTITVFAMECK</sequence>
<comment type="caution">
    <text evidence="1">The sequence shown here is derived from an EMBL/GenBank/DDBJ whole genome shotgun (WGS) entry which is preliminary data.</text>
</comment>
<name>A0A0F8ZV11_9ZZZZ</name>
<organism evidence="1">
    <name type="scientific">marine sediment metagenome</name>
    <dbReference type="NCBI Taxonomy" id="412755"/>
    <lineage>
        <taxon>unclassified sequences</taxon>
        <taxon>metagenomes</taxon>
        <taxon>ecological metagenomes</taxon>
    </lineage>
</organism>
<accession>A0A0F8ZV11</accession>
<dbReference type="EMBL" id="LAZR01045930">
    <property type="protein sequence ID" value="KKK97707.1"/>
    <property type="molecule type" value="Genomic_DNA"/>
</dbReference>
<dbReference type="AlphaFoldDB" id="A0A0F8ZV11"/>
<proteinExistence type="predicted"/>
<evidence type="ECO:0000313" key="1">
    <source>
        <dbReference type="EMBL" id="KKK97707.1"/>
    </source>
</evidence>